<dbReference type="Proteomes" id="UP001580346">
    <property type="component" value="Unassembled WGS sequence"/>
</dbReference>
<proteinExistence type="predicted"/>
<keyword evidence="4" id="KW-1185">Reference proteome</keyword>
<evidence type="ECO:0000313" key="4">
    <source>
        <dbReference type="Proteomes" id="UP001580346"/>
    </source>
</evidence>
<dbReference type="SUPFAM" id="SSF69572">
    <property type="entry name" value="Activating enzymes of the ubiquitin-like proteins"/>
    <property type="match status" value="1"/>
</dbReference>
<evidence type="ECO:0000259" key="2">
    <source>
        <dbReference type="Pfam" id="PF00899"/>
    </source>
</evidence>
<keyword evidence="1" id="KW-0812">Transmembrane</keyword>
<keyword evidence="3" id="KW-0808">Transferase</keyword>
<keyword evidence="1" id="KW-0472">Membrane</keyword>
<keyword evidence="3" id="KW-0548">Nucleotidyltransferase</keyword>
<dbReference type="RefSeq" id="WP_375356263.1">
    <property type="nucleotide sequence ID" value="NZ_JBHHMI010000013.1"/>
</dbReference>
<dbReference type="Gene3D" id="3.40.50.720">
    <property type="entry name" value="NAD(P)-binding Rossmann-like Domain"/>
    <property type="match status" value="1"/>
</dbReference>
<protein>
    <submittedName>
        <fullName evidence="3">ThiF family adenylyltransferase</fullName>
    </submittedName>
</protein>
<dbReference type="EMBL" id="JBHHMI010000013">
    <property type="protein sequence ID" value="MFB5268127.1"/>
    <property type="molecule type" value="Genomic_DNA"/>
</dbReference>
<organism evidence="3 4">
    <name type="scientific">Paenibacillus enshidis</name>
    <dbReference type="NCBI Taxonomy" id="1458439"/>
    <lineage>
        <taxon>Bacteria</taxon>
        <taxon>Bacillati</taxon>
        <taxon>Bacillota</taxon>
        <taxon>Bacilli</taxon>
        <taxon>Bacillales</taxon>
        <taxon>Paenibacillaceae</taxon>
        <taxon>Paenibacillus</taxon>
    </lineage>
</organism>
<reference evidence="3 4" key="1">
    <citation type="submission" date="2024-09" db="EMBL/GenBank/DDBJ databases">
        <title>Paenibacillus zeirhizospherea sp. nov., isolated from surface of the maize (Zea mays) roots in a horticulture field, Hungary.</title>
        <authorList>
            <person name="Marton D."/>
            <person name="Farkas M."/>
            <person name="Bedics A."/>
            <person name="Toth E."/>
            <person name="Tancsics A."/>
            <person name="Boka K."/>
            <person name="Maroti G."/>
            <person name="Kriszt B."/>
            <person name="Cserhati M."/>
        </authorList>
    </citation>
    <scope>NUCLEOTIDE SEQUENCE [LARGE SCALE GENOMIC DNA]</scope>
    <source>
        <strain evidence="3 4">KCTC 33519</strain>
    </source>
</reference>
<dbReference type="CDD" id="cd01483">
    <property type="entry name" value="E1_enzyme_family"/>
    <property type="match status" value="1"/>
</dbReference>
<sequence>MNLLSLYKGSYTTKYKSVLYNIIILGCGGTGGYLVQRLSKMLYAFGETRYICTLVDPDTVEKGNLLRQPFLPSDIGRKKAEVLAERYGLTYGLRIGSVTDAYVESVDQLEKLFARKEYSWGYDQYVQDVLIGCVDNNYSRQVMNEYFKKSSGLIYIDAGIEGVWGPESPAYRWSSEEKELHQSSGYSGQVVVGLKYEDKVLLDPVLELYPVWEKDSIPPSHNCGIEPNQPQRMISNEMAALQISVILNELFASNSILIHQINFNAQLGNSRPVYVEN</sequence>
<feature type="domain" description="THIF-type NAD/FAD binding fold" evidence="2">
    <location>
        <begin position="21"/>
        <end position="165"/>
    </location>
</feature>
<dbReference type="InterPro" id="IPR035985">
    <property type="entry name" value="Ubiquitin-activating_enz"/>
</dbReference>
<dbReference type="InterPro" id="IPR000594">
    <property type="entry name" value="ThiF_NAD_FAD-bd"/>
</dbReference>
<comment type="caution">
    <text evidence="3">The sequence shown here is derived from an EMBL/GenBank/DDBJ whole genome shotgun (WGS) entry which is preliminary data.</text>
</comment>
<evidence type="ECO:0000256" key="1">
    <source>
        <dbReference type="SAM" id="Phobius"/>
    </source>
</evidence>
<evidence type="ECO:0000313" key="3">
    <source>
        <dbReference type="EMBL" id="MFB5268127.1"/>
    </source>
</evidence>
<name>A0ABV5AV85_9BACL</name>
<dbReference type="GO" id="GO:0016779">
    <property type="term" value="F:nucleotidyltransferase activity"/>
    <property type="evidence" value="ECO:0007669"/>
    <property type="project" value="UniProtKB-KW"/>
</dbReference>
<keyword evidence="1" id="KW-1133">Transmembrane helix</keyword>
<accession>A0ABV5AV85</accession>
<dbReference type="Pfam" id="PF00899">
    <property type="entry name" value="ThiF"/>
    <property type="match status" value="1"/>
</dbReference>
<gene>
    <name evidence="3" type="ORF">ACE41H_15270</name>
</gene>
<feature type="transmembrane region" description="Helical" evidence="1">
    <location>
        <begin position="18"/>
        <end position="35"/>
    </location>
</feature>